<protein>
    <submittedName>
        <fullName evidence="2">FlgO family outer membrane protein</fullName>
    </submittedName>
</protein>
<name>A0ABV6BJL2_9GAMM</name>
<sequence>MRHSCLILLALSASLAACQQQPDRQESAAMVQEVAVGPILMYTERLAGRLFAGVQPLPKGALAVVSFTELRSLTPDPYNLSQNLLGLQLQESMIAVASQRGYQVKELRAGQAVEVFSDHERLLTRDLTDLATQQAVRYIIVGTLNQAEQYTTVNARMVDIQTNTVVAAASDLIPAEVLGATEQVQLRQQKLYRQSDN</sequence>
<proteinExistence type="predicted"/>
<dbReference type="Proteomes" id="UP001589813">
    <property type="component" value="Unassembled WGS sequence"/>
</dbReference>
<dbReference type="PROSITE" id="PS51257">
    <property type="entry name" value="PROKAR_LIPOPROTEIN"/>
    <property type="match status" value="1"/>
</dbReference>
<keyword evidence="3" id="KW-1185">Reference proteome</keyword>
<gene>
    <name evidence="2" type="ORF">ACFFJP_18150</name>
</gene>
<evidence type="ECO:0000259" key="1">
    <source>
        <dbReference type="Pfam" id="PF17680"/>
    </source>
</evidence>
<dbReference type="Gene3D" id="3.40.50.10610">
    <property type="entry name" value="ABC-type transport auxiliary lipoprotein component"/>
    <property type="match status" value="1"/>
</dbReference>
<feature type="domain" description="FlgO" evidence="1">
    <location>
        <begin position="44"/>
        <end position="177"/>
    </location>
</feature>
<reference evidence="2 3" key="1">
    <citation type="submission" date="2024-09" db="EMBL/GenBank/DDBJ databases">
        <authorList>
            <person name="Sun Q."/>
            <person name="Mori K."/>
        </authorList>
    </citation>
    <scope>NUCLEOTIDE SEQUENCE [LARGE SCALE GENOMIC DNA]</scope>
    <source>
        <strain evidence="2 3">KCTC 23315</strain>
    </source>
</reference>
<organism evidence="2 3">
    <name type="scientific">Rheinheimera tilapiae</name>
    <dbReference type="NCBI Taxonomy" id="875043"/>
    <lineage>
        <taxon>Bacteria</taxon>
        <taxon>Pseudomonadati</taxon>
        <taxon>Pseudomonadota</taxon>
        <taxon>Gammaproteobacteria</taxon>
        <taxon>Chromatiales</taxon>
        <taxon>Chromatiaceae</taxon>
        <taxon>Rheinheimera</taxon>
    </lineage>
</organism>
<evidence type="ECO:0000313" key="2">
    <source>
        <dbReference type="EMBL" id="MFC0050227.1"/>
    </source>
</evidence>
<dbReference type="InterPro" id="IPR041215">
    <property type="entry name" value="FlgO_dom"/>
</dbReference>
<dbReference type="EMBL" id="JBHLXP010000005">
    <property type="protein sequence ID" value="MFC0050227.1"/>
    <property type="molecule type" value="Genomic_DNA"/>
</dbReference>
<dbReference type="RefSeq" id="WP_377247616.1">
    <property type="nucleotide sequence ID" value="NZ_JBHLXP010000005.1"/>
</dbReference>
<evidence type="ECO:0000313" key="3">
    <source>
        <dbReference type="Proteomes" id="UP001589813"/>
    </source>
</evidence>
<comment type="caution">
    <text evidence="2">The sequence shown here is derived from an EMBL/GenBank/DDBJ whole genome shotgun (WGS) entry which is preliminary data.</text>
</comment>
<accession>A0ABV6BJL2</accession>
<dbReference type="Pfam" id="PF17680">
    <property type="entry name" value="FlgO"/>
    <property type="match status" value="1"/>
</dbReference>